<dbReference type="Pfam" id="PF20094">
    <property type="entry name" value="GWxTD_dom"/>
    <property type="match status" value="1"/>
</dbReference>
<accession>L8JVJ4</accession>
<sequence length="392" mass="45934">MKNARYFFIVIAVHLTIFTHGQHSLNTTNLAHQYNPESEIDLNVQSVTINDTVQVYLKLTINQGKPQLFDYTLKFFSASSYKDKLDAIPKEKIDSTYIGKDGPDYLFNYSLPANATSKMLVIQVLSKFSGFTYYYEFRFDKNPLILKNIHNNIQFNPWIAAGKYSFTPREEVYGYFYGHKFPPALPPMPVREESPELALSIDSTFMVNDSMDITLQQQGLYLLQLDSTSDKGFSFRLENKYYPKLARLEHLTEPLIYITTREENLKLKDINGDKREFDKFWLDLTNSPERARTIIKNYFDRVEQANRLFTTYKEGWKTDRGMIYIIFGPPDEVNKNINGESWTYLASPALPKLNFEFIRTETIFAPTYALIRDKSYANIWYRAIDLWRKGRF</sequence>
<proteinExistence type="predicted"/>
<dbReference type="Proteomes" id="UP000011135">
    <property type="component" value="Unassembled WGS sequence"/>
</dbReference>
<dbReference type="EMBL" id="AMZN01000043">
    <property type="protein sequence ID" value="ELR71242.1"/>
    <property type="molecule type" value="Genomic_DNA"/>
</dbReference>
<evidence type="ECO:0000313" key="2">
    <source>
        <dbReference type="EMBL" id="ELR71242.1"/>
    </source>
</evidence>
<dbReference type="OrthoDB" id="9814412at2"/>
<organism evidence="2 3">
    <name type="scientific">Fulvivirga imtechensis AK7</name>
    <dbReference type="NCBI Taxonomy" id="1237149"/>
    <lineage>
        <taxon>Bacteria</taxon>
        <taxon>Pseudomonadati</taxon>
        <taxon>Bacteroidota</taxon>
        <taxon>Cytophagia</taxon>
        <taxon>Cytophagales</taxon>
        <taxon>Fulvivirgaceae</taxon>
        <taxon>Fulvivirga</taxon>
    </lineage>
</organism>
<dbReference type="PATRIC" id="fig|1237149.3.peg.2613"/>
<protein>
    <recommendedName>
        <fullName evidence="1">GWxTD domain-containing protein</fullName>
    </recommendedName>
</protein>
<comment type="caution">
    <text evidence="2">The sequence shown here is derived from an EMBL/GenBank/DDBJ whole genome shotgun (WGS) entry which is preliminary data.</text>
</comment>
<gene>
    <name evidence="2" type="ORF">C900_02857</name>
</gene>
<reference evidence="2 3" key="1">
    <citation type="submission" date="2012-12" db="EMBL/GenBank/DDBJ databases">
        <title>Genome assembly of Fulvivirga imtechensis AK7.</title>
        <authorList>
            <person name="Nupur N."/>
            <person name="Khatri I."/>
            <person name="Kumar R."/>
            <person name="Subramanian S."/>
            <person name="Pinnaka A."/>
        </authorList>
    </citation>
    <scope>NUCLEOTIDE SEQUENCE [LARGE SCALE GENOMIC DNA]</scope>
    <source>
        <strain evidence="2 3">AK7</strain>
    </source>
</reference>
<name>L8JVJ4_9BACT</name>
<dbReference type="InterPro" id="IPR030959">
    <property type="entry name" value="GWxTD_dom"/>
</dbReference>
<feature type="domain" description="GWxTD" evidence="1">
    <location>
        <begin position="219"/>
        <end position="389"/>
    </location>
</feature>
<dbReference type="NCBIfam" id="TIGR04514">
    <property type="entry name" value="GWxTD_dom"/>
    <property type="match status" value="1"/>
</dbReference>
<keyword evidence="3" id="KW-1185">Reference proteome</keyword>
<dbReference type="eggNOG" id="ENOG502Z7J5">
    <property type="taxonomic scope" value="Bacteria"/>
</dbReference>
<evidence type="ECO:0000313" key="3">
    <source>
        <dbReference type="Proteomes" id="UP000011135"/>
    </source>
</evidence>
<dbReference type="RefSeq" id="WP_009580180.1">
    <property type="nucleotide sequence ID" value="NZ_AMZN01000043.1"/>
</dbReference>
<dbReference type="AlphaFoldDB" id="L8JVJ4"/>
<evidence type="ECO:0000259" key="1">
    <source>
        <dbReference type="Pfam" id="PF20094"/>
    </source>
</evidence>
<dbReference type="STRING" id="1237149.C900_02857"/>